<protein>
    <submittedName>
        <fullName evidence="1">Gp75</fullName>
    </submittedName>
</protein>
<name>Q6JIF6_9CAUD</name>
<accession>Q6JIF6</accession>
<keyword evidence="2" id="KW-1185">Reference proteome</keyword>
<organism evidence="1 2">
    <name type="scientific">Burkholderia phage phi1026b</name>
    <dbReference type="NCBI Taxonomy" id="2881399"/>
    <lineage>
        <taxon>Viruses</taxon>
        <taxon>Duplodnaviria</taxon>
        <taxon>Heunggongvirae</taxon>
        <taxon>Uroviricota</taxon>
        <taxon>Caudoviricetes</taxon>
        <taxon>Stanholtvirus</taxon>
        <taxon>Stanholtvirus sv1026b</taxon>
    </lineage>
</organism>
<dbReference type="KEGG" id="vg:2744164"/>
<evidence type="ECO:0000313" key="2">
    <source>
        <dbReference type="Proteomes" id="UP000001775"/>
    </source>
</evidence>
<sequence>MPVRMWVEIPDGSYSVPRHRGRGGIIVCERKREIDATVFRIARIATVKRQLIAAVEVDAFIPEMHRSRIPECDGRWVGPGVFRTKAYVHRNRHSGVLGAFIESGDSAWDVRGMS</sequence>
<evidence type="ECO:0000313" key="1">
    <source>
        <dbReference type="EMBL" id="AAR23226.1"/>
    </source>
</evidence>
<dbReference type="EMBL" id="AY453853">
    <property type="protein sequence ID" value="AAR23226.1"/>
    <property type="molecule type" value="Genomic_DNA"/>
</dbReference>
<reference evidence="1 2" key="1">
    <citation type="journal article" date="2004" name="J. Bacteriol.">
        <title>Genomic diversity of Burkholderia pseudomallei clinical isolates: subtractive hybridization reveals a Burkholderia mallei-specific prophage in B. pseudomallei 1026b.</title>
        <authorList>
            <person name="DeShazer D."/>
        </authorList>
    </citation>
    <scope>NUCLEOTIDE SEQUENCE</scope>
</reference>
<proteinExistence type="predicted"/>
<dbReference type="RefSeq" id="NP_945106.1">
    <property type="nucleotide sequence ID" value="NC_005284.1"/>
</dbReference>
<dbReference type="OrthoDB" id="25903at10239"/>
<dbReference type="GeneID" id="2744164"/>
<dbReference type="Proteomes" id="UP000001775">
    <property type="component" value="Segment"/>
</dbReference>